<accession>A0A7V5NX58</accession>
<dbReference type="InterPro" id="IPR005325">
    <property type="entry name" value="DUF308_memb"/>
</dbReference>
<protein>
    <recommendedName>
        <fullName evidence="3">HdeD family acid-resistance protein</fullName>
    </recommendedName>
</protein>
<dbReference type="AlphaFoldDB" id="A0A7V5NX58"/>
<feature type="transmembrane region" description="Helical" evidence="1">
    <location>
        <begin position="134"/>
        <end position="153"/>
    </location>
</feature>
<keyword evidence="1" id="KW-0472">Membrane</keyword>
<dbReference type="PANTHER" id="PTHR34989">
    <property type="entry name" value="PROTEIN HDED"/>
    <property type="match status" value="1"/>
</dbReference>
<dbReference type="GO" id="GO:0005886">
    <property type="term" value="C:plasma membrane"/>
    <property type="evidence" value="ECO:0007669"/>
    <property type="project" value="TreeGrafter"/>
</dbReference>
<feature type="transmembrane region" description="Helical" evidence="1">
    <location>
        <begin position="86"/>
        <end position="114"/>
    </location>
</feature>
<evidence type="ECO:0000313" key="2">
    <source>
        <dbReference type="EMBL" id="HHI88899.1"/>
    </source>
</evidence>
<dbReference type="PANTHER" id="PTHR34989:SF1">
    <property type="entry name" value="PROTEIN HDED"/>
    <property type="match status" value="1"/>
</dbReference>
<feature type="transmembrane region" description="Helical" evidence="1">
    <location>
        <begin position="55"/>
        <end position="74"/>
    </location>
</feature>
<evidence type="ECO:0000256" key="1">
    <source>
        <dbReference type="SAM" id="Phobius"/>
    </source>
</evidence>
<dbReference type="Proteomes" id="UP000885806">
    <property type="component" value="Unassembled WGS sequence"/>
</dbReference>
<dbReference type="EMBL" id="DROP01000203">
    <property type="protein sequence ID" value="HHI88899.1"/>
    <property type="molecule type" value="Genomic_DNA"/>
</dbReference>
<evidence type="ECO:0008006" key="3">
    <source>
        <dbReference type="Google" id="ProtNLM"/>
    </source>
</evidence>
<reference evidence="2" key="1">
    <citation type="journal article" date="2020" name="mSystems">
        <title>Genome- and Community-Level Interaction Insights into Carbon Utilization and Element Cycling Functions of Hydrothermarchaeota in Hydrothermal Sediment.</title>
        <authorList>
            <person name="Zhou Z."/>
            <person name="Liu Y."/>
            <person name="Xu W."/>
            <person name="Pan J."/>
            <person name="Luo Z.H."/>
            <person name="Li M."/>
        </authorList>
    </citation>
    <scope>NUCLEOTIDE SEQUENCE [LARGE SCALE GENOMIC DNA]</scope>
    <source>
        <strain evidence="2">HyVt-538</strain>
    </source>
</reference>
<feature type="transmembrane region" description="Helical" evidence="1">
    <location>
        <begin position="27"/>
        <end position="49"/>
    </location>
</feature>
<feature type="transmembrane region" description="Helical" evidence="1">
    <location>
        <begin position="160"/>
        <end position="185"/>
    </location>
</feature>
<dbReference type="Pfam" id="PF03729">
    <property type="entry name" value="DUF308"/>
    <property type="match status" value="2"/>
</dbReference>
<keyword evidence="1" id="KW-1133">Transmembrane helix</keyword>
<comment type="caution">
    <text evidence="2">The sequence shown here is derived from an EMBL/GenBank/DDBJ whole genome shotgun (WGS) entry which is preliminary data.</text>
</comment>
<sequence>MTQELNFEGRVFVGFDKDTMRRFSKTGMIVGLLLIAGGFAGALMPQYMALFVNAWLGWLLIFAGLISTWLAFASKGRSMLALLKPLMLVITGVVLLLFPIISIAAIALLMAFYLMLDAFTGFGLAHDLYPLKGWGWMAFNGFTSFVLSILFIIGWPITSLVMVGLFAGISLFFDGVSLFTLGWLARKAK</sequence>
<keyword evidence="1" id="KW-0812">Transmembrane</keyword>
<dbReference type="InterPro" id="IPR052712">
    <property type="entry name" value="Acid_resist_chaperone_HdeD"/>
</dbReference>
<proteinExistence type="predicted"/>
<name>A0A7V5NX58_9PROT</name>
<gene>
    <name evidence="2" type="ORF">ENK01_03005</name>
</gene>
<organism evidence="2">
    <name type="scientific">Hellea balneolensis</name>
    <dbReference type="NCBI Taxonomy" id="287478"/>
    <lineage>
        <taxon>Bacteria</taxon>
        <taxon>Pseudomonadati</taxon>
        <taxon>Pseudomonadota</taxon>
        <taxon>Alphaproteobacteria</taxon>
        <taxon>Maricaulales</taxon>
        <taxon>Robiginitomaculaceae</taxon>
        <taxon>Hellea</taxon>
    </lineage>
</organism>